<protein>
    <recommendedName>
        <fullName evidence="6">TIGR04197 family type VII secretion effector</fullName>
    </recommendedName>
</protein>
<dbReference type="EMBL" id="QZFR01000121">
    <property type="protein sequence ID" value="RXV64254.1"/>
    <property type="molecule type" value="Genomic_DNA"/>
</dbReference>
<organism evidence="2 4">
    <name type="scientific">Ligilactobacillus murinus</name>
    <dbReference type="NCBI Taxonomy" id="1622"/>
    <lineage>
        <taxon>Bacteria</taxon>
        <taxon>Bacillati</taxon>
        <taxon>Bacillota</taxon>
        <taxon>Bacilli</taxon>
        <taxon>Lactobacillales</taxon>
        <taxon>Lactobacillaceae</taxon>
        <taxon>Ligilactobacillus</taxon>
    </lineage>
</organism>
<dbReference type="Proteomes" id="UP000289316">
    <property type="component" value="Unassembled WGS sequence"/>
</dbReference>
<feature type="coiled-coil region" evidence="1">
    <location>
        <begin position="44"/>
        <end position="71"/>
    </location>
</feature>
<comment type="caution">
    <text evidence="2">The sequence shown here is derived from an EMBL/GenBank/DDBJ whole genome shotgun (WGS) entry which is preliminary data.</text>
</comment>
<accession>A0A4V1PQI9</accession>
<dbReference type="AlphaFoldDB" id="A0A4V1PQI9"/>
<evidence type="ECO:0000313" key="3">
    <source>
        <dbReference type="EMBL" id="TGY51808.1"/>
    </source>
</evidence>
<dbReference type="RefSeq" id="WP_119448618.1">
    <property type="nucleotide sequence ID" value="NZ_CP121161.1"/>
</dbReference>
<dbReference type="EMBL" id="SRYK01000101">
    <property type="protein sequence ID" value="TGY51808.1"/>
    <property type="molecule type" value="Genomic_DNA"/>
</dbReference>
<name>A0A4V1PQI9_9LACO</name>
<evidence type="ECO:0000256" key="1">
    <source>
        <dbReference type="SAM" id="Coils"/>
    </source>
</evidence>
<evidence type="ECO:0008006" key="6">
    <source>
        <dbReference type="Google" id="ProtNLM"/>
    </source>
</evidence>
<gene>
    <name evidence="2" type="ORF">D6C19_10860</name>
    <name evidence="3" type="ORF">E5340_11160</name>
</gene>
<sequence length="88" mass="10059">MERIGIIGVDFQEWQTTVNRNQAALGRVNSLKQVNLKQTDLKQFRNVDQTIERFNKALDALKAQTAAETRQLIQLGLNKQNDDAQYGK</sequence>
<proteinExistence type="predicted"/>
<dbReference type="Proteomes" id="UP000306855">
    <property type="component" value="Unassembled WGS sequence"/>
</dbReference>
<reference evidence="3 5" key="2">
    <citation type="submission" date="2019-04" db="EMBL/GenBank/DDBJ databases">
        <title>Microbes associate with the intestines of laboratory mice.</title>
        <authorList>
            <person name="Navarre W."/>
            <person name="Wong E."/>
            <person name="Huang K."/>
            <person name="Tropini C."/>
            <person name="Ng K."/>
            <person name="Yu B."/>
        </authorList>
    </citation>
    <scope>NUCLEOTIDE SEQUENCE [LARGE SCALE GENOMIC DNA]</scope>
    <source>
        <strain evidence="3 5">NM26_J9</strain>
    </source>
</reference>
<evidence type="ECO:0000313" key="2">
    <source>
        <dbReference type="EMBL" id="RXV64254.1"/>
    </source>
</evidence>
<evidence type="ECO:0000313" key="4">
    <source>
        <dbReference type="Proteomes" id="UP000289316"/>
    </source>
</evidence>
<keyword evidence="1" id="KW-0175">Coiled coil</keyword>
<reference evidence="2 4" key="1">
    <citation type="submission" date="2018-09" db="EMBL/GenBank/DDBJ databases">
        <title>Murine metabolic-syndrome-specific gut microbial biobank.</title>
        <authorList>
            <person name="Liu C."/>
        </authorList>
    </citation>
    <scope>NUCLEOTIDE SEQUENCE [LARGE SCALE GENOMIC DNA]</scope>
    <source>
        <strain evidence="2 4">C-30</strain>
    </source>
</reference>
<evidence type="ECO:0000313" key="5">
    <source>
        <dbReference type="Proteomes" id="UP000306855"/>
    </source>
</evidence>